<accession>A0A974DXZ0</accession>
<evidence type="ECO:0000313" key="4">
    <source>
        <dbReference type="Proteomes" id="UP000694892"/>
    </source>
</evidence>
<proteinExistence type="predicted"/>
<reference evidence="4" key="1">
    <citation type="journal article" date="2016" name="Nature">
        <title>Genome evolution in the allotetraploid frog Xenopus laevis.</title>
        <authorList>
            <person name="Session A.M."/>
            <person name="Uno Y."/>
            <person name="Kwon T."/>
            <person name="Chapman J.A."/>
            <person name="Toyoda A."/>
            <person name="Takahashi S."/>
            <person name="Fukui A."/>
            <person name="Hikosaka A."/>
            <person name="Suzuki A."/>
            <person name="Kondo M."/>
            <person name="van Heeringen S.J."/>
            <person name="Quigley I."/>
            <person name="Heinz S."/>
            <person name="Ogino H."/>
            <person name="Ochi H."/>
            <person name="Hellsten U."/>
            <person name="Lyons J.B."/>
            <person name="Simakov O."/>
            <person name="Putnam N."/>
            <person name="Stites J."/>
            <person name="Kuroki Y."/>
            <person name="Tanaka T."/>
            <person name="Michiue T."/>
            <person name="Watanabe M."/>
            <person name="Bogdanovic O."/>
            <person name="Lister R."/>
            <person name="Georgiou G."/>
            <person name="Paranjpe S.S."/>
            <person name="van Kruijsbergen I."/>
            <person name="Shu S."/>
            <person name="Carlson J."/>
            <person name="Kinoshita T."/>
            <person name="Ohta Y."/>
            <person name="Mawaribuchi S."/>
            <person name="Jenkins J."/>
            <person name="Grimwood J."/>
            <person name="Schmutz J."/>
            <person name="Mitros T."/>
            <person name="Mozaffari S.V."/>
            <person name="Suzuki Y."/>
            <person name="Haramoto Y."/>
            <person name="Yamamoto T.S."/>
            <person name="Takagi C."/>
            <person name="Heald R."/>
            <person name="Miller K."/>
            <person name="Haudenschild C."/>
            <person name="Kitzman J."/>
            <person name="Nakayama T."/>
            <person name="Izutsu Y."/>
            <person name="Robert J."/>
            <person name="Fortriede J."/>
            <person name="Burns K."/>
            <person name="Lotay V."/>
            <person name="Karimi K."/>
            <person name="Yasuoka Y."/>
            <person name="Dichmann D.S."/>
            <person name="Flajnik M.F."/>
            <person name="Houston D.W."/>
            <person name="Shendure J."/>
            <person name="DuPasquier L."/>
            <person name="Vize P.D."/>
            <person name="Zorn A.M."/>
            <person name="Ito M."/>
            <person name="Marcotte E.M."/>
            <person name="Wallingford J.B."/>
            <person name="Ito Y."/>
            <person name="Asashima M."/>
            <person name="Ueno N."/>
            <person name="Matsuda Y."/>
            <person name="Veenstra G.J."/>
            <person name="Fujiyama A."/>
            <person name="Harland R.M."/>
            <person name="Taira M."/>
            <person name="Rokhsar D.S."/>
        </authorList>
    </citation>
    <scope>NUCLEOTIDE SEQUENCE [LARGE SCALE GENOMIC DNA]</scope>
    <source>
        <strain evidence="4">J</strain>
    </source>
</reference>
<dbReference type="EMBL" id="CM004466">
    <property type="protein sequence ID" value="OCT99326.1"/>
    <property type="molecule type" value="Genomic_DNA"/>
</dbReference>
<evidence type="ECO:0000256" key="2">
    <source>
        <dbReference type="SAM" id="Phobius"/>
    </source>
</evidence>
<organism evidence="3 4">
    <name type="scientific">Xenopus laevis</name>
    <name type="common">African clawed frog</name>
    <dbReference type="NCBI Taxonomy" id="8355"/>
    <lineage>
        <taxon>Eukaryota</taxon>
        <taxon>Metazoa</taxon>
        <taxon>Chordata</taxon>
        <taxon>Craniata</taxon>
        <taxon>Vertebrata</taxon>
        <taxon>Euteleostomi</taxon>
        <taxon>Amphibia</taxon>
        <taxon>Batrachia</taxon>
        <taxon>Anura</taxon>
        <taxon>Pipoidea</taxon>
        <taxon>Pipidae</taxon>
        <taxon>Xenopodinae</taxon>
        <taxon>Xenopus</taxon>
        <taxon>Xenopus</taxon>
    </lineage>
</organism>
<evidence type="ECO:0000256" key="1">
    <source>
        <dbReference type="SAM" id="MobiDB-lite"/>
    </source>
</evidence>
<feature type="region of interest" description="Disordered" evidence="1">
    <location>
        <begin position="1"/>
        <end position="20"/>
    </location>
</feature>
<keyword evidence="2" id="KW-1133">Transmembrane helix</keyword>
<keyword evidence="2" id="KW-0812">Transmembrane</keyword>
<feature type="transmembrane region" description="Helical" evidence="2">
    <location>
        <begin position="37"/>
        <end position="62"/>
    </location>
</feature>
<dbReference type="Proteomes" id="UP000694892">
    <property type="component" value="Chromosome 1L"/>
</dbReference>
<dbReference type="AlphaFoldDB" id="A0A974DXZ0"/>
<evidence type="ECO:0000313" key="3">
    <source>
        <dbReference type="EMBL" id="OCT99326.1"/>
    </source>
</evidence>
<keyword evidence="2" id="KW-0472">Membrane</keyword>
<name>A0A974DXZ0_XENLA</name>
<gene>
    <name evidence="3" type="ORF">XELAEV_18005103mg</name>
</gene>
<sequence>MPLSWGHGQRPTAEANSANQLPFPSQSKAIFDRLYEIALYFSQCLAFTMIPSCSAFVFHIGWNLLVQVQLYFISCKE</sequence>
<protein>
    <submittedName>
        <fullName evidence="3">Uncharacterized protein</fullName>
    </submittedName>
</protein>